<evidence type="ECO:0000313" key="3">
    <source>
        <dbReference type="EMBL" id="RII41009.1"/>
    </source>
</evidence>
<organism evidence="3 4">
    <name type="scientific">Galactobacter valiniphilus</name>
    <dbReference type="NCBI Taxonomy" id="2676122"/>
    <lineage>
        <taxon>Bacteria</taxon>
        <taxon>Bacillati</taxon>
        <taxon>Actinomycetota</taxon>
        <taxon>Actinomycetes</taxon>
        <taxon>Micrococcales</taxon>
        <taxon>Micrococcaceae</taxon>
        <taxon>Galactobacter</taxon>
    </lineage>
</organism>
<evidence type="ECO:0000256" key="1">
    <source>
        <dbReference type="SAM" id="MobiDB-lite"/>
    </source>
</evidence>
<dbReference type="SUPFAM" id="SSF53697">
    <property type="entry name" value="SIS domain"/>
    <property type="match status" value="1"/>
</dbReference>
<dbReference type="GO" id="GO:1901135">
    <property type="term" value="P:carbohydrate derivative metabolic process"/>
    <property type="evidence" value="ECO:0007669"/>
    <property type="project" value="InterPro"/>
</dbReference>
<evidence type="ECO:0000259" key="2">
    <source>
        <dbReference type="PROSITE" id="PS51464"/>
    </source>
</evidence>
<dbReference type="Proteomes" id="UP000265419">
    <property type="component" value="Unassembled WGS sequence"/>
</dbReference>
<dbReference type="PANTHER" id="PTHR30514:SF18">
    <property type="entry name" value="RPIR-FAMILY TRANSCRIPTIONAL REGULATOR"/>
    <property type="match status" value="1"/>
</dbReference>
<dbReference type="GO" id="GO:0003700">
    <property type="term" value="F:DNA-binding transcription factor activity"/>
    <property type="evidence" value="ECO:0007669"/>
    <property type="project" value="InterPro"/>
</dbReference>
<dbReference type="InterPro" id="IPR046348">
    <property type="entry name" value="SIS_dom_sf"/>
</dbReference>
<dbReference type="InterPro" id="IPR001347">
    <property type="entry name" value="SIS_dom"/>
</dbReference>
<dbReference type="Pfam" id="PF01380">
    <property type="entry name" value="SIS"/>
    <property type="match status" value="1"/>
</dbReference>
<evidence type="ECO:0000313" key="4">
    <source>
        <dbReference type="Proteomes" id="UP000265419"/>
    </source>
</evidence>
<dbReference type="PROSITE" id="PS51464">
    <property type="entry name" value="SIS"/>
    <property type="match status" value="1"/>
</dbReference>
<reference evidence="3 4" key="1">
    <citation type="submission" date="2018-07" db="EMBL/GenBank/DDBJ databases">
        <title>Arthrobacter sp. nov., isolated from raw cow's milk with high bacterial count.</title>
        <authorList>
            <person name="Hahne J."/>
            <person name="Isele D."/>
            <person name="Lipski A."/>
        </authorList>
    </citation>
    <scope>NUCLEOTIDE SEQUENCE [LARGE SCALE GENOMIC DNA]</scope>
    <source>
        <strain evidence="3 4">JZ R-35</strain>
    </source>
</reference>
<accession>A0A399J9Z5</accession>
<name>A0A399J9Z5_9MICC</name>
<comment type="caution">
    <text evidence="3">The sequence shown here is derived from an EMBL/GenBank/DDBJ whole genome shotgun (WGS) entry which is preliminary data.</text>
</comment>
<feature type="region of interest" description="Disordered" evidence="1">
    <location>
        <begin position="1"/>
        <end position="24"/>
    </location>
</feature>
<dbReference type="EMBL" id="QQXK01000041">
    <property type="protein sequence ID" value="RII41009.1"/>
    <property type="molecule type" value="Genomic_DNA"/>
</dbReference>
<feature type="compositionally biased region" description="Polar residues" evidence="1">
    <location>
        <begin position="1"/>
        <end position="10"/>
    </location>
</feature>
<dbReference type="InterPro" id="IPR047640">
    <property type="entry name" value="RpiR-like"/>
</dbReference>
<dbReference type="Gene3D" id="3.40.50.10490">
    <property type="entry name" value="Glucose-6-phosphate isomerase like protein, domain 1"/>
    <property type="match status" value="1"/>
</dbReference>
<dbReference type="PANTHER" id="PTHR30514">
    <property type="entry name" value="GLUCOKINASE"/>
    <property type="match status" value="1"/>
</dbReference>
<keyword evidence="4" id="KW-1185">Reference proteome</keyword>
<dbReference type="AlphaFoldDB" id="A0A399J9Z5"/>
<sequence>MTELQENTAPTPDRSLPSPQDRFGERFRTNVSAEGVQARVMEAETQSLAQTFAELAASGAAPRAAAVILGARRRYISGEGKSGTYAALLGADLSATLSNVFVVDGRALNPLAVLSDVRSSDVLIVFSLRRYRSETVRFGEAFKAAGGQLVVVTDADDAPLAPRADVRIHVNTGSASYADSPTAVAAVCQLLGTLTAASAKGARRRLAVRDELAATLDLYHHEPEKEPEA</sequence>
<dbReference type="GO" id="GO:0097367">
    <property type="term" value="F:carbohydrate derivative binding"/>
    <property type="evidence" value="ECO:0007669"/>
    <property type="project" value="InterPro"/>
</dbReference>
<dbReference type="GO" id="GO:0003677">
    <property type="term" value="F:DNA binding"/>
    <property type="evidence" value="ECO:0007669"/>
    <property type="project" value="InterPro"/>
</dbReference>
<protein>
    <submittedName>
        <fullName evidence="3">MurR/RpiR family transcriptional regulator</fullName>
    </submittedName>
</protein>
<feature type="domain" description="SIS" evidence="2">
    <location>
        <begin position="64"/>
        <end position="207"/>
    </location>
</feature>
<gene>
    <name evidence="3" type="ORF">DWB68_14940</name>
</gene>
<dbReference type="RefSeq" id="WP_119425920.1">
    <property type="nucleotide sequence ID" value="NZ_QQXK01000041.1"/>
</dbReference>
<proteinExistence type="predicted"/>